<dbReference type="GO" id="GO:0030031">
    <property type="term" value="P:cell projection assembly"/>
    <property type="evidence" value="ECO:0007669"/>
    <property type="project" value="TreeGrafter"/>
</dbReference>
<accession>A0A8S0QHT8</accession>
<comment type="caution">
    <text evidence="2">The sequence shown here is derived from an EMBL/GenBank/DDBJ whole genome shotgun (WGS) entry which is preliminary data.</text>
</comment>
<evidence type="ECO:0000313" key="2">
    <source>
        <dbReference type="EMBL" id="CAA2965036.1"/>
    </source>
</evidence>
<dbReference type="Proteomes" id="UP000594638">
    <property type="component" value="Unassembled WGS sequence"/>
</dbReference>
<evidence type="ECO:0000313" key="3">
    <source>
        <dbReference type="Proteomes" id="UP000594638"/>
    </source>
</evidence>
<dbReference type="PANTHER" id="PTHR12093">
    <property type="entry name" value="NCK-ASSOCIATED PROTEIN 1"/>
    <property type="match status" value="1"/>
</dbReference>
<dbReference type="GO" id="GO:0016477">
    <property type="term" value="P:cell migration"/>
    <property type="evidence" value="ECO:0007669"/>
    <property type="project" value="TreeGrafter"/>
</dbReference>
<dbReference type="GO" id="GO:0031209">
    <property type="term" value="C:SCAR complex"/>
    <property type="evidence" value="ECO:0007669"/>
    <property type="project" value="TreeGrafter"/>
</dbReference>
<dbReference type="PANTHER" id="PTHR12093:SF10">
    <property type="entry name" value="MEMBRANE-ASSOCIATED PROTEIN HEM"/>
    <property type="match status" value="1"/>
</dbReference>
<sequence length="98" mass="11010">MTSTIWNTTAFNVDSGGFSNNVNRLARCLCSVITGSGFVKLEREYQQKCTLLNGHVVETFDHETENSFSAETGVKSTMQLFIKFSTGIIFESWNESNR</sequence>
<evidence type="ECO:0000256" key="1">
    <source>
        <dbReference type="ARBA" id="ARBA00037947"/>
    </source>
</evidence>
<dbReference type="OrthoDB" id="548214at2759"/>
<name>A0A8S0QHT8_OLEEU</name>
<reference evidence="2 3" key="1">
    <citation type="submission" date="2019-12" db="EMBL/GenBank/DDBJ databases">
        <authorList>
            <person name="Alioto T."/>
            <person name="Alioto T."/>
            <person name="Gomez Garrido J."/>
        </authorList>
    </citation>
    <scope>NUCLEOTIDE SEQUENCE [LARGE SCALE GENOMIC DNA]</scope>
</reference>
<dbReference type="InterPro" id="IPR019137">
    <property type="entry name" value="Nck-associated_protein-1"/>
</dbReference>
<dbReference type="GO" id="GO:0000902">
    <property type="term" value="P:cell morphogenesis"/>
    <property type="evidence" value="ECO:0007669"/>
    <property type="project" value="TreeGrafter"/>
</dbReference>
<dbReference type="Gramene" id="OE9A088554T1">
    <property type="protein sequence ID" value="OE9A088554C1"/>
    <property type="gene ID" value="OE9A088554"/>
</dbReference>
<dbReference type="EMBL" id="CACTIH010001834">
    <property type="protein sequence ID" value="CAA2965036.1"/>
    <property type="molecule type" value="Genomic_DNA"/>
</dbReference>
<comment type="similarity">
    <text evidence="1">Belongs to the HEM-1/HEM-2 family.</text>
</comment>
<protein>
    <submittedName>
        <fullName evidence="2">Uncharacterized protein</fullName>
    </submittedName>
</protein>
<dbReference type="GO" id="GO:0030866">
    <property type="term" value="P:cortical actin cytoskeleton organization"/>
    <property type="evidence" value="ECO:0007669"/>
    <property type="project" value="TreeGrafter"/>
</dbReference>
<dbReference type="AlphaFoldDB" id="A0A8S0QHT8"/>
<organism evidence="2 3">
    <name type="scientific">Olea europaea subsp. europaea</name>
    <dbReference type="NCBI Taxonomy" id="158383"/>
    <lineage>
        <taxon>Eukaryota</taxon>
        <taxon>Viridiplantae</taxon>
        <taxon>Streptophyta</taxon>
        <taxon>Embryophyta</taxon>
        <taxon>Tracheophyta</taxon>
        <taxon>Spermatophyta</taxon>
        <taxon>Magnoliopsida</taxon>
        <taxon>eudicotyledons</taxon>
        <taxon>Gunneridae</taxon>
        <taxon>Pentapetalae</taxon>
        <taxon>asterids</taxon>
        <taxon>lamiids</taxon>
        <taxon>Lamiales</taxon>
        <taxon>Oleaceae</taxon>
        <taxon>Oleeae</taxon>
        <taxon>Olea</taxon>
    </lineage>
</organism>
<proteinExistence type="inferred from homology"/>
<gene>
    <name evidence="2" type="ORF">OLEA9_A088554</name>
</gene>
<dbReference type="Pfam" id="PF09735">
    <property type="entry name" value="Nckap1"/>
    <property type="match status" value="1"/>
</dbReference>
<keyword evidence="3" id="KW-1185">Reference proteome</keyword>